<gene>
    <name evidence="4" type="ORF">G1C95_0483</name>
</gene>
<comment type="caution">
    <text evidence="4">The sequence shown here is derived from an EMBL/GenBank/DDBJ whole genome shotgun (WGS) entry which is preliminary data.</text>
</comment>
<dbReference type="NCBIfam" id="TIGR04226">
    <property type="entry name" value="RrgB_K2N_iso_D2"/>
    <property type="match status" value="1"/>
</dbReference>
<dbReference type="InterPro" id="IPR026466">
    <property type="entry name" value="Fim_isopep_form_D2_dom"/>
</dbReference>
<dbReference type="InterPro" id="IPR013783">
    <property type="entry name" value="Ig-like_fold"/>
</dbReference>
<feature type="signal peptide" evidence="2">
    <location>
        <begin position="1"/>
        <end position="29"/>
    </location>
</feature>
<protein>
    <submittedName>
        <fullName evidence="4">Peptidase</fullName>
    </submittedName>
</protein>
<dbReference type="AlphaFoldDB" id="A0A7Y0ENU9"/>
<sequence>MRMRKLFAGLAAAATMLGGLALGVSTANADDTLAVTADELGQTQSIVLQGDAAQLKDHTFKAVLLGAYDGGEWTDASKETLASVSVRTETNVLAKVENALKTIEGVKDADDKFISPDIIEGEGTDAVTISGTAYNDYKASVYKDNPVAFIARYFLGYEATDSGNTDNRDTTSSLKSEHYAGLLRDLVEVLGDGDDTVGSVFEGVADATTEYAERGKATVTISGLTPGIYIIMDSSTGDVIEPSQDEPSKYTASIHMLVGTKLAGKDLEHQELGAVAVKNELIEVNKEILKAKGEYNEEPVNESDQNVGDVIDYKLSTKVPNTTGYETKCGTVDAEAECDGTNYLSYVLTLNDTLSKGLTLNDKVTDTDQSHTGIVVRVAKTDDPDPSDDDDWLTLAEDTDYLITISDVADTTGDYVGGTLLRVDLSKWINNTIVGKEKGNAYIGKEIRVDYSATLNSDAVIGVEGNPNKVDLTYSNKPDGDSTGTIPGPEPEVFTFDFGFQKVAASDNSNLSGAKFSIKALDGKYAGKYLTKNDKGEWVPTPATDSKAEGETPYEFSEIADSDGRFYFSGLAAGQYEVEETTAPTGYLQSVKPKTVVTITWTGQNTKPEPDGAYTVAFSKDGTWDLITPYLSGDSLSTDIVEGNTADRPLVNIKNAKNLTELPLTGGAGIALFVVVGLLLTGAAVMVYAKMRGTMKALRV</sequence>
<dbReference type="Gene3D" id="2.60.40.740">
    <property type="match status" value="1"/>
</dbReference>
<dbReference type="InterPro" id="IPR041033">
    <property type="entry name" value="SpaA_PFL_dom_1"/>
</dbReference>
<accession>A0A7Y0ENU9</accession>
<dbReference type="EMBL" id="JAAIII010000001">
    <property type="protein sequence ID" value="NMM93298.1"/>
    <property type="molecule type" value="Genomic_DNA"/>
</dbReference>
<keyword evidence="1" id="KW-1133">Transmembrane helix</keyword>
<evidence type="ECO:0000313" key="4">
    <source>
        <dbReference type="EMBL" id="NMM93298.1"/>
    </source>
</evidence>
<name>A0A7Y0ENU9_9BIFI</name>
<keyword evidence="1" id="KW-0812">Transmembrane</keyword>
<evidence type="ECO:0000259" key="3">
    <source>
        <dbReference type="Pfam" id="PF17802"/>
    </source>
</evidence>
<keyword evidence="2" id="KW-0732">Signal</keyword>
<keyword evidence="1" id="KW-0472">Membrane</keyword>
<dbReference type="Proteomes" id="UP000532194">
    <property type="component" value="Unassembled WGS sequence"/>
</dbReference>
<keyword evidence="5" id="KW-1185">Reference proteome</keyword>
<evidence type="ECO:0000313" key="5">
    <source>
        <dbReference type="Proteomes" id="UP000532194"/>
    </source>
</evidence>
<feature type="chain" id="PRO_5030877484" evidence="2">
    <location>
        <begin position="30"/>
        <end position="700"/>
    </location>
</feature>
<dbReference type="SUPFAM" id="SSF117074">
    <property type="entry name" value="Hypothetical protein PA1324"/>
    <property type="match status" value="1"/>
</dbReference>
<feature type="domain" description="SpaA-like prealbumin fold" evidence="3">
    <location>
        <begin position="498"/>
        <end position="602"/>
    </location>
</feature>
<organism evidence="4 5">
    <name type="scientific">Bifidobacterium oedipodis</name>
    <dbReference type="NCBI Taxonomy" id="2675322"/>
    <lineage>
        <taxon>Bacteria</taxon>
        <taxon>Bacillati</taxon>
        <taxon>Actinomycetota</taxon>
        <taxon>Actinomycetes</taxon>
        <taxon>Bifidobacteriales</taxon>
        <taxon>Bifidobacteriaceae</taxon>
        <taxon>Bifidobacterium</taxon>
    </lineage>
</organism>
<proteinExistence type="predicted"/>
<feature type="transmembrane region" description="Helical" evidence="1">
    <location>
        <begin position="664"/>
        <end position="689"/>
    </location>
</feature>
<dbReference type="Gene3D" id="2.60.40.10">
    <property type="entry name" value="Immunoglobulins"/>
    <property type="match status" value="1"/>
</dbReference>
<dbReference type="GO" id="GO:0005975">
    <property type="term" value="P:carbohydrate metabolic process"/>
    <property type="evidence" value="ECO:0007669"/>
    <property type="project" value="UniProtKB-ARBA"/>
</dbReference>
<evidence type="ECO:0000256" key="2">
    <source>
        <dbReference type="SAM" id="SignalP"/>
    </source>
</evidence>
<evidence type="ECO:0000256" key="1">
    <source>
        <dbReference type="SAM" id="Phobius"/>
    </source>
</evidence>
<reference evidence="4 5" key="1">
    <citation type="submission" date="2020-02" db="EMBL/GenBank/DDBJ databases">
        <title>Characterization of phylogenetic diversity of novel bifidobacterial species isolated in Czech ZOOs.</title>
        <authorList>
            <person name="Lugli G.A."/>
            <person name="Vera N.B."/>
            <person name="Ventura M."/>
        </authorList>
    </citation>
    <scope>NUCLEOTIDE SEQUENCE [LARGE SCALE GENOMIC DNA]</scope>
    <source>
        <strain evidence="4 5">DSM 109957</strain>
    </source>
</reference>
<dbReference type="Pfam" id="PF17802">
    <property type="entry name" value="SpaA"/>
    <property type="match status" value="1"/>
</dbReference>